<protein>
    <submittedName>
        <fullName evidence="1">Uncharacterized protein</fullName>
    </submittedName>
</protein>
<evidence type="ECO:0000313" key="1">
    <source>
        <dbReference type="EMBL" id="GAA5497231.1"/>
    </source>
</evidence>
<dbReference type="EMBL" id="BAABRL010000013">
    <property type="protein sequence ID" value="GAA5497231.1"/>
    <property type="molecule type" value="Genomic_DNA"/>
</dbReference>
<sequence>MAKIDDVVDFFTDKGKQQHDAFHNSAALIPRDPRTQLKVKVDYTIDGSEVADQMIGVIRLKAGAQIEWHNVEILADTDAAGFNGEIGLVDATGTFTSKATMGAANPVGSATVPAAHEPELEESTWIVFQIKATVPASGKVSFYIPYIALA</sequence>
<accession>A0ABP9V3J9</accession>
<dbReference type="Proteomes" id="UP001424741">
    <property type="component" value="Unassembled WGS sequence"/>
</dbReference>
<keyword evidence="2" id="KW-1185">Reference proteome</keyword>
<reference evidence="1 2" key="1">
    <citation type="submission" date="2024-02" db="EMBL/GenBank/DDBJ databases">
        <title>Rubritalea halochordaticola NBRC 107102.</title>
        <authorList>
            <person name="Ichikawa N."/>
            <person name="Katano-Makiyama Y."/>
            <person name="Hidaka K."/>
        </authorList>
    </citation>
    <scope>NUCLEOTIDE SEQUENCE [LARGE SCALE GENOMIC DNA]</scope>
    <source>
        <strain evidence="1 2">NBRC 107102</strain>
    </source>
</reference>
<gene>
    <name evidence="1" type="ORF">Rhal01_03424</name>
</gene>
<proteinExistence type="predicted"/>
<organism evidence="1 2">
    <name type="scientific">Rubritalea halochordaticola</name>
    <dbReference type="NCBI Taxonomy" id="714537"/>
    <lineage>
        <taxon>Bacteria</taxon>
        <taxon>Pseudomonadati</taxon>
        <taxon>Verrucomicrobiota</taxon>
        <taxon>Verrucomicrobiia</taxon>
        <taxon>Verrucomicrobiales</taxon>
        <taxon>Rubritaleaceae</taxon>
        <taxon>Rubritalea</taxon>
    </lineage>
</organism>
<evidence type="ECO:0000313" key="2">
    <source>
        <dbReference type="Proteomes" id="UP001424741"/>
    </source>
</evidence>
<name>A0ABP9V3J9_9BACT</name>
<comment type="caution">
    <text evidence="1">The sequence shown here is derived from an EMBL/GenBank/DDBJ whole genome shotgun (WGS) entry which is preliminary data.</text>
</comment>
<dbReference type="RefSeq" id="WP_346189763.1">
    <property type="nucleotide sequence ID" value="NZ_BAABRL010000013.1"/>
</dbReference>